<dbReference type="PANTHER" id="PTHR31744:SF210">
    <property type="entry name" value="NAC DOMAIN-CONTAINING PROTEIN 86-LIKE"/>
    <property type="match status" value="1"/>
</dbReference>
<sequence length="441" mass="50159">MAPVSLPPGFRFHPSDEELLSYYLKKKIHGRKIELDIIPEVDLYKCEPWDLPNKSFLPNRDLEWYFFSPRDRKYPNGSRTNRATEAGYWKATGKDRKIVSQLSVMGMKKTLVFYMGRAPQGRRTDWVMHEYRLDEVQCEGAAGLQDAFVLCRVFKKNGTEQKNGEDIVAQIERTILSSSMNNSLPGDAQLLSEKSYSQIRQEEGGIHTNLTFPTQTLSGALHEKKDCNADLNWFLEFDLDDNNQTCSFKSPGNSRNDGKITSTSEGARIQQDYAHPVLKLEDFSDCLGDVSLNIPSALNGFPKTEKLNGPYQDASQDCNTHLEHSFSLDGSAGNSIRELLHEISLPCMGENYECFMVKELDGSPCEERYGFQECSQTSPWDKCQEILPSQIQGELKDTGSAPFQREMINLCRSQYKYSQPFTNSFDYSILDTCFSIPELYS</sequence>
<evidence type="ECO:0000259" key="6">
    <source>
        <dbReference type="PROSITE" id="PS51005"/>
    </source>
</evidence>
<comment type="subcellular location">
    <subcellularLocation>
        <location evidence="1">Nucleus</location>
    </subcellularLocation>
</comment>
<protein>
    <recommendedName>
        <fullName evidence="6">NAC domain-containing protein</fullName>
    </recommendedName>
</protein>
<dbReference type="Pfam" id="PF02365">
    <property type="entry name" value="NAM"/>
    <property type="match status" value="1"/>
</dbReference>
<dbReference type="PANTHER" id="PTHR31744">
    <property type="entry name" value="PROTEIN CUP-SHAPED COTYLEDON 2-RELATED"/>
    <property type="match status" value="1"/>
</dbReference>
<comment type="caution">
    <text evidence="7">The sequence shown here is derived from an EMBL/GenBank/DDBJ whole genome shotgun (WGS) entry which is preliminary data.</text>
</comment>
<evidence type="ECO:0000256" key="5">
    <source>
        <dbReference type="ARBA" id="ARBA00023242"/>
    </source>
</evidence>
<evidence type="ECO:0000256" key="4">
    <source>
        <dbReference type="ARBA" id="ARBA00023163"/>
    </source>
</evidence>
<dbReference type="FunFam" id="2.170.150.80:FF:000002">
    <property type="entry name" value="Nac domain-containing protein 86"/>
    <property type="match status" value="1"/>
</dbReference>
<evidence type="ECO:0000313" key="7">
    <source>
        <dbReference type="EMBL" id="KAH9302614.1"/>
    </source>
</evidence>
<keyword evidence="5" id="KW-0539">Nucleus</keyword>
<evidence type="ECO:0000313" key="8">
    <source>
        <dbReference type="Proteomes" id="UP000824469"/>
    </source>
</evidence>
<evidence type="ECO:0000256" key="3">
    <source>
        <dbReference type="ARBA" id="ARBA00023125"/>
    </source>
</evidence>
<dbReference type="InterPro" id="IPR036093">
    <property type="entry name" value="NAC_dom_sf"/>
</dbReference>
<keyword evidence="8" id="KW-1185">Reference proteome</keyword>
<proteinExistence type="predicted"/>
<dbReference type="EMBL" id="JAHRHJ020000009">
    <property type="protein sequence ID" value="KAH9302614.1"/>
    <property type="molecule type" value="Genomic_DNA"/>
</dbReference>
<evidence type="ECO:0000256" key="2">
    <source>
        <dbReference type="ARBA" id="ARBA00023015"/>
    </source>
</evidence>
<name>A0AA38CTW7_TAXCH</name>
<dbReference type="OMA" id="SPCEERY"/>
<keyword evidence="2" id="KW-0805">Transcription regulation</keyword>
<dbReference type="InterPro" id="IPR003441">
    <property type="entry name" value="NAC-dom"/>
</dbReference>
<accession>A0AA38CTW7</accession>
<evidence type="ECO:0000256" key="1">
    <source>
        <dbReference type="ARBA" id="ARBA00004123"/>
    </source>
</evidence>
<reference evidence="7 8" key="1">
    <citation type="journal article" date="2021" name="Nat. Plants">
        <title>The Taxus genome provides insights into paclitaxel biosynthesis.</title>
        <authorList>
            <person name="Xiong X."/>
            <person name="Gou J."/>
            <person name="Liao Q."/>
            <person name="Li Y."/>
            <person name="Zhou Q."/>
            <person name="Bi G."/>
            <person name="Li C."/>
            <person name="Du R."/>
            <person name="Wang X."/>
            <person name="Sun T."/>
            <person name="Guo L."/>
            <person name="Liang H."/>
            <person name="Lu P."/>
            <person name="Wu Y."/>
            <person name="Zhang Z."/>
            <person name="Ro D.K."/>
            <person name="Shang Y."/>
            <person name="Huang S."/>
            <person name="Yan J."/>
        </authorList>
    </citation>
    <scope>NUCLEOTIDE SEQUENCE [LARGE SCALE GENOMIC DNA]</scope>
    <source>
        <strain evidence="7">Ta-2019</strain>
    </source>
</reference>
<dbReference type="PROSITE" id="PS51005">
    <property type="entry name" value="NAC"/>
    <property type="match status" value="1"/>
</dbReference>
<dbReference type="GO" id="GO:0005634">
    <property type="term" value="C:nucleus"/>
    <property type="evidence" value="ECO:0007669"/>
    <property type="project" value="UniProtKB-SubCell"/>
</dbReference>
<dbReference type="Gene3D" id="2.170.150.80">
    <property type="entry name" value="NAC domain"/>
    <property type="match status" value="1"/>
</dbReference>
<dbReference type="AlphaFoldDB" id="A0AA38CTW7"/>
<dbReference type="GO" id="GO:0006355">
    <property type="term" value="P:regulation of DNA-templated transcription"/>
    <property type="evidence" value="ECO:0007669"/>
    <property type="project" value="InterPro"/>
</dbReference>
<gene>
    <name evidence="7" type="ORF">KI387_014197</name>
</gene>
<organism evidence="7 8">
    <name type="scientific">Taxus chinensis</name>
    <name type="common">Chinese yew</name>
    <name type="synonym">Taxus wallichiana var. chinensis</name>
    <dbReference type="NCBI Taxonomy" id="29808"/>
    <lineage>
        <taxon>Eukaryota</taxon>
        <taxon>Viridiplantae</taxon>
        <taxon>Streptophyta</taxon>
        <taxon>Embryophyta</taxon>
        <taxon>Tracheophyta</taxon>
        <taxon>Spermatophyta</taxon>
        <taxon>Pinopsida</taxon>
        <taxon>Pinidae</taxon>
        <taxon>Conifers II</taxon>
        <taxon>Cupressales</taxon>
        <taxon>Taxaceae</taxon>
        <taxon>Taxus</taxon>
    </lineage>
</organism>
<dbReference type="Proteomes" id="UP000824469">
    <property type="component" value="Unassembled WGS sequence"/>
</dbReference>
<dbReference type="SUPFAM" id="SSF101941">
    <property type="entry name" value="NAC domain"/>
    <property type="match status" value="1"/>
</dbReference>
<feature type="domain" description="NAC" evidence="6">
    <location>
        <begin position="6"/>
        <end position="156"/>
    </location>
</feature>
<dbReference type="GO" id="GO:0003677">
    <property type="term" value="F:DNA binding"/>
    <property type="evidence" value="ECO:0007669"/>
    <property type="project" value="UniProtKB-KW"/>
</dbReference>
<keyword evidence="4" id="KW-0804">Transcription</keyword>
<keyword evidence="3" id="KW-0238">DNA-binding</keyword>